<evidence type="ECO:0000313" key="4">
    <source>
        <dbReference type="EMBL" id="MFC3759447.1"/>
    </source>
</evidence>
<dbReference type="EMBL" id="JBHRZH010000001">
    <property type="protein sequence ID" value="MFC3759447.1"/>
    <property type="molecule type" value="Genomic_DNA"/>
</dbReference>
<dbReference type="RefSeq" id="WP_205122160.1">
    <property type="nucleotide sequence ID" value="NZ_JAFBCM010000001.1"/>
</dbReference>
<proteinExistence type="predicted"/>
<dbReference type="SMART" id="SM00116">
    <property type="entry name" value="CBS"/>
    <property type="match status" value="2"/>
</dbReference>
<dbReference type="SUPFAM" id="SSF54631">
    <property type="entry name" value="CBS-domain pair"/>
    <property type="match status" value="1"/>
</dbReference>
<dbReference type="InterPro" id="IPR044725">
    <property type="entry name" value="CBSX3_CBS_dom"/>
</dbReference>
<dbReference type="PROSITE" id="PS51371">
    <property type="entry name" value="CBS"/>
    <property type="match status" value="2"/>
</dbReference>
<sequence length="142" mass="15427">MRISSILRGKGDSVVTITPESTVRELLALLAQHNIGAVVVSGDGSTIQGIVSERDVVRGLDRGVDVLDAQVLTIMTGDVHTCSPADTVDQLMRLMTEQRVRHIPVLVDERLSGLVSIGDIVKTRIGELEFEREQLEHYIAGA</sequence>
<dbReference type="CDD" id="cd04623">
    <property type="entry name" value="CBS_pair_bac_euk"/>
    <property type="match status" value="1"/>
</dbReference>
<dbReference type="InterPro" id="IPR000644">
    <property type="entry name" value="CBS_dom"/>
</dbReference>
<dbReference type="Proteomes" id="UP001595699">
    <property type="component" value="Unassembled WGS sequence"/>
</dbReference>
<evidence type="ECO:0000259" key="3">
    <source>
        <dbReference type="PROSITE" id="PS51371"/>
    </source>
</evidence>
<name>A0ABV7Y3U9_9ACTN</name>
<organism evidence="4 5">
    <name type="scientific">Tenggerimyces flavus</name>
    <dbReference type="NCBI Taxonomy" id="1708749"/>
    <lineage>
        <taxon>Bacteria</taxon>
        <taxon>Bacillati</taxon>
        <taxon>Actinomycetota</taxon>
        <taxon>Actinomycetes</taxon>
        <taxon>Propionibacteriales</taxon>
        <taxon>Nocardioidaceae</taxon>
        <taxon>Tenggerimyces</taxon>
    </lineage>
</organism>
<comment type="caution">
    <text evidence="4">The sequence shown here is derived from an EMBL/GenBank/DDBJ whole genome shotgun (WGS) entry which is preliminary data.</text>
</comment>
<dbReference type="InterPro" id="IPR046342">
    <property type="entry name" value="CBS_dom_sf"/>
</dbReference>
<gene>
    <name evidence="4" type="ORF">ACFOUW_01225</name>
</gene>
<dbReference type="PANTHER" id="PTHR43080:SF2">
    <property type="entry name" value="CBS DOMAIN-CONTAINING PROTEIN"/>
    <property type="match status" value="1"/>
</dbReference>
<evidence type="ECO:0000256" key="1">
    <source>
        <dbReference type="ARBA" id="ARBA00023122"/>
    </source>
</evidence>
<feature type="domain" description="CBS" evidence="3">
    <location>
        <begin position="6"/>
        <end position="66"/>
    </location>
</feature>
<dbReference type="Gene3D" id="3.10.580.10">
    <property type="entry name" value="CBS-domain"/>
    <property type="match status" value="1"/>
</dbReference>
<reference evidence="5" key="1">
    <citation type="journal article" date="2019" name="Int. J. Syst. Evol. Microbiol.">
        <title>The Global Catalogue of Microorganisms (GCM) 10K type strain sequencing project: providing services to taxonomists for standard genome sequencing and annotation.</title>
        <authorList>
            <consortium name="The Broad Institute Genomics Platform"/>
            <consortium name="The Broad Institute Genome Sequencing Center for Infectious Disease"/>
            <person name="Wu L."/>
            <person name="Ma J."/>
        </authorList>
    </citation>
    <scope>NUCLEOTIDE SEQUENCE [LARGE SCALE GENOMIC DNA]</scope>
    <source>
        <strain evidence="5">CGMCC 4.7241</strain>
    </source>
</reference>
<feature type="domain" description="CBS" evidence="3">
    <location>
        <begin position="75"/>
        <end position="130"/>
    </location>
</feature>
<keyword evidence="1 2" id="KW-0129">CBS domain</keyword>
<dbReference type="InterPro" id="IPR051257">
    <property type="entry name" value="Diverse_CBS-Domain"/>
</dbReference>
<evidence type="ECO:0000256" key="2">
    <source>
        <dbReference type="PROSITE-ProRule" id="PRU00703"/>
    </source>
</evidence>
<protein>
    <submittedName>
        <fullName evidence="4">CBS domain-containing protein</fullName>
    </submittedName>
</protein>
<dbReference type="Pfam" id="PF00571">
    <property type="entry name" value="CBS"/>
    <property type="match status" value="2"/>
</dbReference>
<accession>A0ABV7Y3U9</accession>
<evidence type="ECO:0000313" key="5">
    <source>
        <dbReference type="Proteomes" id="UP001595699"/>
    </source>
</evidence>
<dbReference type="PANTHER" id="PTHR43080">
    <property type="entry name" value="CBS DOMAIN-CONTAINING PROTEIN CBSX3, MITOCHONDRIAL"/>
    <property type="match status" value="1"/>
</dbReference>
<keyword evidence="5" id="KW-1185">Reference proteome</keyword>